<sequence>MYLYAAFNNYAITSISRYRFVLTHNCRSKHDISSST</sequence>
<accession>A0AAT9V5S1</accession>
<reference evidence="1" key="1">
    <citation type="journal article" date="2024" name="Can. J. Microbiol.">
        <title>Biological and genomic characteristics of three novel bacteriophages and a phage-plasmid of Klebsiella pneumoniae.</title>
        <authorList>
            <person name="Uskudar-Guclu A."/>
            <person name="Unlu S."/>
            <person name="Salih-Dogan H."/>
            <person name="Yalcin S."/>
            <person name="Basustaoglu A."/>
        </authorList>
    </citation>
    <scope>NUCLEOTIDE SEQUENCE</scope>
</reference>
<protein>
    <submittedName>
        <fullName evidence="1">Capsid protein</fullName>
    </submittedName>
</protein>
<name>A0AAT9V5S1_9CAUD</name>
<proteinExistence type="predicted"/>
<dbReference type="EMBL" id="OQ790079">
    <property type="protein sequence ID" value="WJE88456.1"/>
    <property type="molecule type" value="Genomic_DNA"/>
</dbReference>
<organism evidence="1">
    <name type="scientific">Klebsiella phage Kpn02</name>
    <dbReference type="NCBI Taxonomy" id="3044023"/>
    <lineage>
        <taxon>Viruses</taxon>
        <taxon>Duplodnaviria</taxon>
        <taxon>Heunggongvirae</taxon>
        <taxon>Uroviricota</taxon>
        <taxon>Caudoviricetes</taxon>
        <taxon>Demerecviridae</taxon>
        <taxon>Sugarlandvirus</taxon>
    </lineage>
</organism>
<evidence type="ECO:0000313" key="1">
    <source>
        <dbReference type="EMBL" id="WJE88456.1"/>
    </source>
</evidence>